<evidence type="ECO:0000313" key="2">
    <source>
        <dbReference type="EMBL" id="WAS99466.1"/>
    </source>
</evidence>
<evidence type="ECO:0000313" key="3">
    <source>
        <dbReference type="Proteomes" id="UP001164459"/>
    </source>
</evidence>
<name>A0ABY7HJS4_9BACT</name>
<feature type="compositionally biased region" description="Basic residues" evidence="1">
    <location>
        <begin position="63"/>
        <end position="75"/>
    </location>
</feature>
<accession>A0ABY7HJS4</accession>
<evidence type="ECO:0000256" key="1">
    <source>
        <dbReference type="SAM" id="MobiDB-lite"/>
    </source>
</evidence>
<evidence type="ECO:0008006" key="4">
    <source>
        <dbReference type="Google" id="ProtNLM"/>
    </source>
</evidence>
<dbReference type="RefSeq" id="WP_269041826.1">
    <property type="nucleotide sequence ID" value="NZ_CP114040.1"/>
</dbReference>
<gene>
    <name evidence="2" type="ORF">O0S08_25355</name>
</gene>
<dbReference type="EMBL" id="CP114040">
    <property type="protein sequence ID" value="WAS99466.1"/>
    <property type="molecule type" value="Genomic_DNA"/>
</dbReference>
<reference evidence="2" key="1">
    <citation type="submission" date="2022-11" db="EMBL/GenBank/DDBJ databases">
        <title>Minimal conservation of predation-associated metabolite biosynthetic gene clusters underscores biosynthetic potential of Myxococcota including descriptions for ten novel species: Archangium lansinium sp. nov., Myxococcus landrumus sp. nov., Nannocystis bai.</title>
        <authorList>
            <person name="Ahearne A."/>
            <person name="Stevens C."/>
            <person name="Dowd S."/>
        </authorList>
    </citation>
    <scope>NUCLEOTIDE SEQUENCE</scope>
    <source>
        <strain evidence="2">Fl3</strain>
    </source>
</reference>
<feature type="compositionally biased region" description="Acidic residues" evidence="1">
    <location>
        <begin position="92"/>
        <end position="101"/>
    </location>
</feature>
<feature type="region of interest" description="Disordered" evidence="1">
    <location>
        <begin position="52"/>
        <end position="116"/>
    </location>
</feature>
<protein>
    <recommendedName>
        <fullName evidence="4">TonB C-terminal domain-containing protein</fullName>
    </recommendedName>
</protein>
<dbReference type="Proteomes" id="UP001164459">
    <property type="component" value="Chromosome"/>
</dbReference>
<sequence length="229" mass="24237">MGEHPPGARLARLAALVLVASFACEPAPKPDCAAPCGPGSTCVEGQCVADAPVAPPVAEDGKKKKKRRKKKRVRRTTAGSAVAGGAEPAAPPDDEVEEAEPPADKLPPFVPVDDRKIPQFSNDKAQTIDLEAGSERPNERVLDQHFAKITPKITDCVVTASRYGDVGSGRLAIQLRLMPSGKVESVSVKAPARLNVWGIVPCARKAVYDHRFPSYDGPSVGVDFAVDVD</sequence>
<organism evidence="2 3">
    <name type="scientific">Nannocystis punicea</name>
    <dbReference type="NCBI Taxonomy" id="2995304"/>
    <lineage>
        <taxon>Bacteria</taxon>
        <taxon>Pseudomonadati</taxon>
        <taxon>Myxococcota</taxon>
        <taxon>Polyangia</taxon>
        <taxon>Nannocystales</taxon>
        <taxon>Nannocystaceae</taxon>
        <taxon>Nannocystis</taxon>
    </lineage>
</organism>
<keyword evidence="3" id="KW-1185">Reference proteome</keyword>
<proteinExistence type="predicted"/>